<evidence type="ECO:0000256" key="4">
    <source>
        <dbReference type="HAMAP-Rule" id="MF_00720"/>
    </source>
</evidence>
<organism evidence="5 6">
    <name type="scientific">Piscinibacter gummiphilus</name>
    <dbReference type="NCBI Taxonomy" id="946333"/>
    <lineage>
        <taxon>Bacteria</taxon>
        <taxon>Pseudomonadati</taxon>
        <taxon>Pseudomonadota</taxon>
        <taxon>Betaproteobacteria</taxon>
        <taxon>Burkholderiales</taxon>
        <taxon>Sphaerotilaceae</taxon>
        <taxon>Piscinibacter</taxon>
    </lineage>
</organism>
<evidence type="ECO:0000313" key="5">
    <source>
        <dbReference type="EMBL" id="ARN20755.1"/>
    </source>
</evidence>
<name>A0A1W6L8X9_9BURK</name>
<keyword evidence="2 4" id="KW-0235">DNA replication</keyword>
<dbReference type="KEGG" id="rgu:A4W93_13095"/>
<reference evidence="5 6" key="1">
    <citation type="submission" date="2016-04" db="EMBL/GenBank/DDBJ databases">
        <title>Complete genome sequence of natural rubber-degrading, novel Gram-negative bacterium, Rhizobacter gummiphilus strain NS21.</title>
        <authorList>
            <person name="Tabata M."/>
            <person name="Kasai D."/>
            <person name="Fukuda M."/>
        </authorList>
    </citation>
    <scope>NUCLEOTIDE SEQUENCE [LARGE SCALE GENOMIC DNA]</scope>
    <source>
        <strain evidence="5 6">NS21</strain>
    </source>
</reference>
<keyword evidence="3 4" id="KW-0238">DNA-binding</keyword>
<dbReference type="PIRSF" id="PIRSF003135">
    <property type="entry name" value="Primosomal_n"/>
    <property type="match status" value="1"/>
</dbReference>
<dbReference type="RefSeq" id="WP_085751033.1">
    <property type="nucleotide sequence ID" value="NZ_BSPR01000007.1"/>
</dbReference>
<dbReference type="GO" id="GO:1990077">
    <property type="term" value="C:primosome complex"/>
    <property type="evidence" value="ECO:0007669"/>
    <property type="project" value="UniProtKB-UniRule"/>
</dbReference>
<dbReference type="STRING" id="946333.A4W93_13095"/>
<keyword evidence="1 4" id="KW-0639">Primosome</keyword>
<keyword evidence="6" id="KW-1185">Reference proteome</keyword>
<gene>
    <name evidence="4" type="primary">priB</name>
    <name evidence="5" type="ORF">A4W93_13095</name>
</gene>
<comment type="function">
    <text evidence="4">Involved in the restart of stalled replication forks, which reloads the replicative helicase on sites other than the origin of replication; the PriA-PriB pathway is the major replication restart pathway. During primosome assembly it facilitates complex formation between PriA and DnaT on DNA; stabilizes PriA on DNA. Stimulates the DNA unwinding activity of PriA helicase.</text>
</comment>
<dbReference type="Gene3D" id="2.40.50.140">
    <property type="entry name" value="Nucleic acid-binding proteins"/>
    <property type="match status" value="1"/>
</dbReference>
<sequence>MNRLVLQAEVVERSAARYTPAGLPVCELSLRHESQLSEAGQPRKVSMEIRSVGIGEIASQLQRLEIGASGQFAGFLTNQRNGRGIVFHVTEFNRSGSNS</sequence>
<dbReference type="HAMAP" id="MF_00720">
    <property type="entry name" value="PriB"/>
    <property type="match status" value="1"/>
</dbReference>
<protein>
    <recommendedName>
        <fullName evidence="4">Replication restart protein PriB</fullName>
    </recommendedName>
</protein>
<dbReference type="InterPro" id="IPR000424">
    <property type="entry name" value="Primosome_PriB/ssb"/>
</dbReference>
<dbReference type="Proteomes" id="UP000193427">
    <property type="component" value="Chromosome"/>
</dbReference>
<dbReference type="Pfam" id="PF22657">
    <property type="entry name" value="SSB_1"/>
    <property type="match status" value="1"/>
</dbReference>
<dbReference type="PROSITE" id="PS50935">
    <property type="entry name" value="SSB"/>
    <property type="match status" value="1"/>
</dbReference>
<accession>A0A1W6L8X9</accession>
<proteinExistence type="inferred from homology"/>
<evidence type="ECO:0000256" key="2">
    <source>
        <dbReference type="ARBA" id="ARBA00022705"/>
    </source>
</evidence>
<dbReference type="InterPro" id="IPR023646">
    <property type="entry name" value="Prisomal_replication_PriB"/>
</dbReference>
<comment type="similarity">
    <text evidence="4">Belongs to the PriB family.</text>
</comment>
<dbReference type="GO" id="GO:0003697">
    <property type="term" value="F:single-stranded DNA binding"/>
    <property type="evidence" value="ECO:0007669"/>
    <property type="project" value="UniProtKB-UniRule"/>
</dbReference>
<evidence type="ECO:0000313" key="6">
    <source>
        <dbReference type="Proteomes" id="UP000193427"/>
    </source>
</evidence>
<dbReference type="AlphaFoldDB" id="A0A1W6L8X9"/>
<dbReference type="OrthoDB" id="5296916at2"/>
<dbReference type="GO" id="GO:0006269">
    <property type="term" value="P:DNA replication, synthesis of primer"/>
    <property type="evidence" value="ECO:0007669"/>
    <property type="project" value="UniProtKB-KW"/>
</dbReference>
<dbReference type="SUPFAM" id="SSF50249">
    <property type="entry name" value="Nucleic acid-binding proteins"/>
    <property type="match status" value="1"/>
</dbReference>
<dbReference type="InterPro" id="IPR012340">
    <property type="entry name" value="NA-bd_OB-fold"/>
</dbReference>
<dbReference type="EMBL" id="CP015118">
    <property type="protein sequence ID" value="ARN20755.1"/>
    <property type="molecule type" value="Genomic_DNA"/>
</dbReference>
<evidence type="ECO:0000256" key="3">
    <source>
        <dbReference type="ARBA" id="ARBA00023125"/>
    </source>
</evidence>
<evidence type="ECO:0000256" key="1">
    <source>
        <dbReference type="ARBA" id="ARBA00022515"/>
    </source>
</evidence>
<dbReference type="NCBIfam" id="TIGR04418">
    <property type="entry name" value="PriB_gamma"/>
    <property type="match status" value="1"/>
</dbReference>
<comment type="subunit">
    <text evidence="4">Homodimer. Interacts with PriA and DnaT. Component of the replication restart primosome. Primosome assembly occurs via a 'hand-off' mechanism. PriA binds to replication forks, subsequently PriB then DnaT bind; DnaT then displaces ssDNA to generate the helicase loading substrate.</text>
</comment>